<feature type="compositionally biased region" description="Low complexity" evidence="1">
    <location>
        <begin position="444"/>
        <end position="454"/>
    </location>
</feature>
<name>A0A915DEL8_9BILA</name>
<feature type="region of interest" description="Disordered" evidence="1">
    <location>
        <begin position="278"/>
        <end position="330"/>
    </location>
</feature>
<evidence type="ECO:0000256" key="1">
    <source>
        <dbReference type="SAM" id="MobiDB-lite"/>
    </source>
</evidence>
<evidence type="ECO:0000313" key="3">
    <source>
        <dbReference type="WBParaSite" id="jg1862"/>
    </source>
</evidence>
<feature type="compositionally biased region" description="Polar residues" evidence="1">
    <location>
        <begin position="315"/>
        <end position="330"/>
    </location>
</feature>
<proteinExistence type="predicted"/>
<feature type="compositionally biased region" description="Basic and acidic residues" evidence="1">
    <location>
        <begin position="300"/>
        <end position="314"/>
    </location>
</feature>
<feature type="compositionally biased region" description="Polar residues" evidence="1">
    <location>
        <begin position="230"/>
        <end position="250"/>
    </location>
</feature>
<feature type="region of interest" description="Disordered" evidence="1">
    <location>
        <begin position="220"/>
        <end position="250"/>
    </location>
</feature>
<reference evidence="3" key="1">
    <citation type="submission" date="2022-11" db="UniProtKB">
        <authorList>
            <consortium name="WormBaseParasite"/>
        </authorList>
    </citation>
    <scope>IDENTIFICATION</scope>
</reference>
<feature type="compositionally biased region" description="Polar residues" evidence="1">
    <location>
        <begin position="492"/>
        <end position="501"/>
    </location>
</feature>
<keyword evidence="2" id="KW-1185">Reference proteome</keyword>
<dbReference type="Proteomes" id="UP000887574">
    <property type="component" value="Unplaced"/>
</dbReference>
<protein>
    <submittedName>
        <fullName evidence="3">SH3 domain-containing protein</fullName>
    </submittedName>
</protein>
<dbReference type="Gene3D" id="1.20.1270.60">
    <property type="entry name" value="Arfaptin homology (AH) domain/BAR domain"/>
    <property type="match status" value="1"/>
</dbReference>
<accession>A0A915DEL8</accession>
<organism evidence="2 3">
    <name type="scientific">Ditylenchus dipsaci</name>
    <dbReference type="NCBI Taxonomy" id="166011"/>
    <lineage>
        <taxon>Eukaryota</taxon>
        <taxon>Metazoa</taxon>
        <taxon>Ecdysozoa</taxon>
        <taxon>Nematoda</taxon>
        <taxon>Chromadorea</taxon>
        <taxon>Rhabditida</taxon>
        <taxon>Tylenchina</taxon>
        <taxon>Tylenchomorpha</taxon>
        <taxon>Sphaerularioidea</taxon>
        <taxon>Anguinidae</taxon>
        <taxon>Anguininae</taxon>
        <taxon>Ditylenchus</taxon>
    </lineage>
</organism>
<feature type="region of interest" description="Disordered" evidence="1">
    <location>
        <begin position="354"/>
        <end position="380"/>
    </location>
</feature>
<sequence length="613" mass="69633">MPANIITSYKARKIDEINKQLVNEFHPAVKNVALAGQNLVRAYDSVNKAFYLYTASLYGLSHSGKYAEKEARHHATQLQRTAESLKSIYSDHFKWVDYFANVIDVINQNNESEKERLKTMCHAYAKKEKHLVKAVDKGKMTQQDLDNFYETQLVLTMDQQFQRYNFFSQCHQDLLKKHFDWSKYSMEVLEKHLFLEEEEEKDGNQHEQAHLDELYQHAEEQQKRMISEADNAQQPTSILNDNPGKQFQSSVDYQQAEDMALDIYYDRLKAAKEVVVHRGSNSQENGTERHSSQTNGSIYEKNKSPRSLRKEFEQRNSSQASSSPRLNYRQISQTKINGSEGIESTDNEGQFILKPRSDTNFTDSHAAEGDGSQEVLHAQPSRKVLPPNIYKATPILCRQKLIRQRIYTRGSPSLSMDNRKSVNLPLNQQTTEGEELSTIYEQFKQVQQQQKQSQRSPTPYIPPSRRAEGNKTGAARPNHPPPTAQKPGQMVSAVSVTSSDGSVHVRDKSLDAGSTSRPSSANRMSHPIFCTSDYGRVLECVNPYAGQGDNQLTMDVGEKVVLVKCGTRGWVWVGARMVLNKAGSRQIPQITIVNCLLDYVIKLFVICLLDLGT</sequence>
<evidence type="ECO:0000313" key="2">
    <source>
        <dbReference type="Proteomes" id="UP000887574"/>
    </source>
</evidence>
<feature type="region of interest" description="Disordered" evidence="1">
    <location>
        <begin position="444"/>
        <end position="523"/>
    </location>
</feature>
<feature type="compositionally biased region" description="Polar residues" evidence="1">
    <location>
        <begin position="512"/>
        <end position="523"/>
    </location>
</feature>
<dbReference type="InterPro" id="IPR027267">
    <property type="entry name" value="AH/BAR_dom_sf"/>
</dbReference>
<dbReference type="AlphaFoldDB" id="A0A915DEL8"/>
<dbReference type="WBParaSite" id="jg1862">
    <property type="protein sequence ID" value="jg1862"/>
    <property type="gene ID" value="jg1862"/>
</dbReference>
<dbReference type="SUPFAM" id="SSF103657">
    <property type="entry name" value="BAR/IMD domain-like"/>
    <property type="match status" value="1"/>
</dbReference>